<keyword evidence="8" id="KW-1185">Reference proteome</keyword>
<evidence type="ECO:0000256" key="2">
    <source>
        <dbReference type="ARBA" id="ARBA00023136"/>
    </source>
</evidence>
<dbReference type="Proteomes" id="UP000192247">
    <property type="component" value="Unassembled WGS sequence"/>
</dbReference>
<dbReference type="InterPro" id="IPR051434">
    <property type="entry name" value="DnaJ_C_subfamily_member5"/>
</dbReference>
<dbReference type="InterPro" id="IPR001623">
    <property type="entry name" value="DnaJ_domain"/>
</dbReference>
<keyword evidence="5" id="KW-0449">Lipoprotein</keyword>
<organism evidence="7 8">
    <name type="scientific">Tropilaelaps mercedesae</name>
    <dbReference type="NCBI Taxonomy" id="418985"/>
    <lineage>
        <taxon>Eukaryota</taxon>
        <taxon>Metazoa</taxon>
        <taxon>Ecdysozoa</taxon>
        <taxon>Arthropoda</taxon>
        <taxon>Chelicerata</taxon>
        <taxon>Arachnida</taxon>
        <taxon>Acari</taxon>
        <taxon>Parasitiformes</taxon>
        <taxon>Mesostigmata</taxon>
        <taxon>Gamasina</taxon>
        <taxon>Dermanyssoidea</taxon>
        <taxon>Laelapidae</taxon>
        <taxon>Tropilaelaps</taxon>
    </lineage>
</organism>
<evidence type="ECO:0000313" key="7">
    <source>
        <dbReference type="EMBL" id="OQR72685.1"/>
    </source>
</evidence>
<dbReference type="EMBL" id="MNPL01011250">
    <property type="protein sequence ID" value="OQR72685.1"/>
    <property type="molecule type" value="Genomic_DNA"/>
</dbReference>
<gene>
    <name evidence="7" type="ORF">BIW11_10227</name>
</gene>
<dbReference type="Pfam" id="PF00226">
    <property type="entry name" value="DnaJ"/>
    <property type="match status" value="1"/>
</dbReference>
<evidence type="ECO:0000256" key="1">
    <source>
        <dbReference type="ARBA" id="ARBA00004635"/>
    </source>
</evidence>
<accession>A0A1V9XGL8</accession>
<dbReference type="AlphaFoldDB" id="A0A1V9XGL8"/>
<keyword evidence="3" id="KW-0564">Palmitate</keyword>
<dbReference type="FunCoup" id="A0A1V9XGL8">
    <property type="interactions" value="21"/>
</dbReference>
<dbReference type="CDD" id="cd06257">
    <property type="entry name" value="DnaJ"/>
    <property type="match status" value="1"/>
</dbReference>
<proteinExistence type="predicted"/>
<evidence type="ECO:0000256" key="5">
    <source>
        <dbReference type="ARBA" id="ARBA00023288"/>
    </source>
</evidence>
<comment type="subcellular location">
    <subcellularLocation>
        <location evidence="1">Membrane</location>
        <topology evidence="1">Lipid-anchor</topology>
    </subcellularLocation>
</comment>
<reference evidence="7 8" key="1">
    <citation type="journal article" date="2017" name="Gigascience">
        <title>Draft genome of the honey bee ectoparasitic mite, Tropilaelaps mercedesae, is shaped by the parasitic life history.</title>
        <authorList>
            <person name="Dong X."/>
            <person name="Armstrong S.D."/>
            <person name="Xia D."/>
            <person name="Makepeace B.L."/>
            <person name="Darby A.C."/>
            <person name="Kadowaki T."/>
        </authorList>
    </citation>
    <scope>NUCLEOTIDE SEQUENCE [LARGE SCALE GENOMIC DNA]</scope>
    <source>
        <strain evidence="7">Wuxi-XJTLU</strain>
    </source>
</reference>
<evidence type="ECO:0000313" key="8">
    <source>
        <dbReference type="Proteomes" id="UP000192247"/>
    </source>
</evidence>
<dbReference type="InterPro" id="IPR036869">
    <property type="entry name" value="J_dom_sf"/>
</dbReference>
<feature type="non-terminal residue" evidence="7">
    <location>
        <position position="131"/>
    </location>
</feature>
<keyword evidence="4" id="KW-0143">Chaperone</keyword>
<keyword evidence="2" id="KW-0472">Membrane</keyword>
<dbReference type="GO" id="GO:0016020">
    <property type="term" value="C:membrane"/>
    <property type="evidence" value="ECO:0007669"/>
    <property type="project" value="UniProtKB-SubCell"/>
</dbReference>
<dbReference type="InParanoid" id="A0A1V9XGL8"/>
<evidence type="ECO:0000256" key="3">
    <source>
        <dbReference type="ARBA" id="ARBA00023139"/>
    </source>
</evidence>
<dbReference type="PANTHER" id="PTHR44027">
    <property type="entry name" value="DNAJ HOMOLOG SUBFAMILY C MEMBER 5 HOMOLOG"/>
    <property type="match status" value="1"/>
</dbReference>
<dbReference type="GO" id="GO:0005737">
    <property type="term" value="C:cytoplasm"/>
    <property type="evidence" value="ECO:0007669"/>
    <property type="project" value="UniProtKB-ARBA"/>
</dbReference>
<sequence>MIRRNQSTCRSLVWRNAPSAFSEENSWSTETGLGLYEVLGLNKKATDTEIRRAYRRLALEYHPDRNKEVDAARKFRRVQYAQKVLLDPHKRQIYDKFGRRGLKLADRVGEKNVPFVLYMDTIWGRCLAAIL</sequence>
<dbReference type="OrthoDB" id="552049at2759"/>
<comment type="caution">
    <text evidence="7">The sequence shown here is derived from an EMBL/GenBank/DDBJ whole genome shotgun (WGS) entry which is preliminary data.</text>
</comment>
<dbReference type="SUPFAM" id="SSF46565">
    <property type="entry name" value="Chaperone J-domain"/>
    <property type="match status" value="1"/>
</dbReference>
<dbReference type="STRING" id="418985.A0A1V9XGL8"/>
<dbReference type="PROSITE" id="PS50076">
    <property type="entry name" value="DNAJ_2"/>
    <property type="match status" value="1"/>
</dbReference>
<dbReference type="PRINTS" id="PR00625">
    <property type="entry name" value="JDOMAIN"/>
</dbReference>
<dbReference type="SMART" id="SM00271">
    <property type="entry name" value="DnaJ"/>
    <property type="match status" value="1"/>
</dbReference>
<evidence type="ECO:0000259" key="6">
    <source>
        <dbReference type="PROSITE" id="PS50076"/>
    </source>
</evidence>
<name>A0A1V9XGL8_9ACAR</name>
<dbReference type="PANTHER" id="PTHR44027:SF7">
    <property type="entry name" value="DNAJ HOMOLOG SUBFAMILY C MEMBER 5 HOMOLOG"/>
    <property type="match status" value="1"/>
</dbReference>
<feature type="domain" description="J" evidence="6">
    <location>
        <begin position="34"/>
        <end position="98"/>
    </location>
</feature>
<dbReference type="Gene3D" id="1.10.287.110">
    <property type="entry name" value="DnaJ domain"/>
    <property type="match status" value="1"/>
</dbReference>
<protein>
    <submittedName>
        <fullName evidence="7">DnaJsubfamily C member 5B isoform X1-like</fullName>
    </submittedName>
</protein>
<evidence type="ECO:0000256" key="4">
    <source>
        <dbReference type="ARBA" id="ARBA00023186"/>
    </source>
</evidence>